<gene>
    <name evidence="1" type="ORF">F5148DRAFT_1289564</name>
</gene>
<accession>A0ACC0TY82</accession>
<name>A0ACC0TY82_9AGAM</name>
<sequence>MLSHLPPELVYQVALHLPLTGDVLALSLTNSRFHEALSTPALFKARLALHGWDVTAWHDGQPFKRWMRIDHAYSKTAQLFEEAAVEAHVLFFSSSIPLDIVWGRVSRARLHAHIDPSPDSRPVIDGETTLNWLRKLSDVLPMFITHHRGGNISRITQPRHHNALWAYNGVVADLCTITTSTSPDRVPVLPSEYDRFERVCFSLIALLMQSDANTVLSIFDSLRVDVGYPSLAFHQAFWRTENNQPADPDPASGSDVATTAVRGELLRRPIAERHFASFFIQSAMFIRLHLDAARARLALLAPSLPFIDPASCYDEPFELGVPPSPRPWLRDGLAGTPLAELSTTTGHPWAGYYIVMYETGRDPPMFLELRAAEALPDVEREPERMYFRGEGHDGVGSFTVQGACNTRTGTVDAIKAYTTHEWVWRGVITPFGLVGVWGRSGWSGGWWWIWPREWSPASGT</sequence>
<comment type="caution">
    <text evidence="1">The sequence shown here is derived from an EMBL/GenBank/DDBJ whole genome shotgun (WGS) entry which is preliminary data.</text>
</comment>
<organism evidence="1 2">
    <name type="scientific">Russula earlei</name>
    <dbReference type="NCBI Taxonomy" id="71964"/>
    <lineage>
        <taxon>Eukaryota</taxon>
        <taxon>Fungi</taxon>
        <taxon>Dikarya</taxon>
        <taxon>Basidiomycota</taxon>
        <taxon>Agaricomycotina</taxon>
        <taxon>Agaricomycetes</taxon>
        <taxon>Russulales</taxon>
        <taxon>Russulaceae</taxon>
        <taxon>Russula</taxon>
    </lineage>
</organism>
<dbReference type="Proteomes" id="UP001207468">
    <property type="component" value="Unassembled WGS sequence"/>
</dbReference>
<dbReference type="EMBL" id="JAGFNK010000333">
    <property type="protein sequence ID" value="KAI9452520.1"/>
    <property type="molecule type" value="Genomic_DNA"/>
</dbReference>
<reference evidence="1" key="1">
    <citation type="submission" date="2021-03" db="EMBL/GenBank/DDBJ databases">
        <title>Evolutionary priming and transition to the ectomycorrhizal habit in an iconic lineage of mushroom-forming fungi: is preadaptation a requirement?</title>
        <authorList>
            <consortium name="DOE Joint Genome Institute"/>
            <person name="Looney B.P."/>
            <person name="Miyauchi S."/>
            <person name="Morin E."/>
            <person name="Drula E."/>
            <person name="Courty P.E."/>
            <person name="Chicoki N."/>
            <person name="Fauchery L."/>
            <person name="Kohler A."/>
            <person name="Kuo A."/>
            <person name="LaButti K."/>
            <person name="Pangilinan J."/>
            <person name="Lipzen A."/>
            <person name="Riley R."/>
            <person name="Andreopoulos W."/>
            <person name="He G."/>
            <person name="Johnson J."/>
            <person name="Barry K.W."/>
            <person name="Grigoriev I.V."/>
            <person name="Nagy L."/>
            <person name="Hibbett D."/>
            <person name="Henrissat B."/>
            <person name="Matheny P.B."/>
            <person name="Labbe J."/>
            <person name="Martin A.F."/>
        </authorList>
    </citation>
    <scope>NUCLEOTIDE SEQUENCE</scope>
    <source>
        <strain evidence="1">BPL698</strain>
    </source>
</reference>
<keyword evidence="2" id="KW-1185">Reference proteome</keyword>
<protein>
    <submittedName>
        <fullName evidence="1">Uncharacterized protein</fullName>
    </submittedName>
</protein>
<evidence type="ECO:0000313" key="1">
    <source>
        <dbReference type="EMBL" id="KAI9452520.1"/>
    </source>
</evidence>
<evidence type="ECO:0000313" key="2">
    <source>
        <dbReference type="Proteomes" id="UP001207468"/>
    </source>
</evidence>
<proteinExistence type="predicted"/>